<proteinExistence type="predicted"/>
<dbReference type="STRING" id="1760988.SAMN02949497_3446"/>
<name>A0A1Y6D8D3_9GAMM</name>
<evidence type="ECO:0000313" key="2">
    <source>
        <dbReference type="EMBL" id="SMF96065.1"/>
    </source>
</evidence>
<keyword evidence="3" id="KW-1185">Reference proteome</keyword>
<dbReference type="AlphaFoldDB" id="A0A1Y6D8D3"/>
<dbReference type="OrthoDB" id="9151463at2"/>
<dbReference type="EMBL" id="FXAM01000001">
    <property type="protein sequence ID" value="SMF96065.1"/>
    <property type="molecule type" value="Genomic_DNA"/>
</dbReference>
<accession>A0A1Y6D8D3</accession>
<reference evidence="2 3" key="1">
    <citation type="submission" date="2016-12" db="EMBL/GenBank/DDBJ databases">
        <authorList>
            <person name="Song W.-J."/>
            <person name="Kurnit D.M."/>
        </authorList>
    </citation>
    <scope>NUCLEOTIDE SEQUENCE [LARGE SCALE GENOMIC DNA]</scope>
    <source>
        <strain evidence="2 3">175</strain>
    </source>
</reference>
<dbReference type="RefSeq" id="WP_125468994.1">
    <property type="nucleotide sequence ID" value="NZ_FXAM01000001.1"/>
</dbReference>
<feature type="region of interest" description="Disordered" evidence="1">
    <location>
        <begin position="109"/>
        <end position="133"/>
    </location>
</feature>
<gene>
    <name evidence="2" type="ORF">SAMN02949497_3446</name>
</gene>
<evidence type="ECO:0000313" key="3">
    <source>
        <dbReference type="Proteomes" id="UP000192923"/>
    </source>
</evidence>
<sequence>MSILEYLDRPIAFHRCFVTITGSITASLMLSQALYWQKRTQETDEWFFKSREEWTEETGLSRTEQETARAKLKSLDLLQEELRGLPARMYYRANVARLEALLCQQVGGKPANTEAGNLPTGRQKSRQHLKETETTTAVFPHPFTLNWHIARRSGCRAGRGLSCGGG</sequence>
<dbReference type="Proteomes" id="UP000192923">
    <property type="component" value="Unassembled WGS sequence"/>
</dbReference>
<protein>
    <submittedName>
        <fullName evidence="2">Uncharacterized protein</fullName>
    </submittedName>
</protein>
<evidence type="ECO:0000256" key="1">
    <source>
        <dbReference type="SAM" id="MobiDB-lite"/>
    </source>
</evidence>
<organism evidence="2 3">
    <name type="scientific">Methylomagnum ishizawai</name>
    <dbReference type="NCBI Taxonomy" id="1760988"/>
    <lineage>
        <taxon>Bacteria</taxon>
        <taxon>Pseudomonadati</taxon>
        <taxon>Pseudomonadota</taxon>
        <taxon>Gammaproteobacteria</taxon>
        <taxon>Methylococcales</taxon>
        <taxon>Methylococcaceae</taxon>
        <taxon>Methylomagnum</taxon>
    </lineage>
</organism>